<evidence type="ECO:0000313" key="3">
    <source>
        <dbReference type="Proteomes" id="UP001305414"/>
    </source>
</evidence>
<evidence type="ECO:0000313" key="2">
    <source>
        <dbReference type="EMBL" id="KAK5630504.1"/>
    </source>
</evidence>
<dbReference type="EMBL" id="JAWHQM010000016">
    <property type="protein sequence ID" value="KAK5630504.1"/>
    <property type="molecule type" value="Genomic_DNA"/>
</dbReference>
<sequence length="414" mass="47065">MNPTNINSEENKIMDTVGIVEDFPKSKLPVRAPFRPTDQAKLPMPSFEYPYYLDHPYMKQLEAAIYFDNFHQFRNLLLNWRDQPNHSLPHGPPEYPMATVEPCLYHAIQYNCRAVVAFLIDQGVKMCDLVVDEAVENGCPTAMLAACLDRDRQKARVVRRHGGRRSTSGARRVSGAAREDPNHNPLDHLLNHLRRLFPWPGEPDPFVQPSQMPGSNGDVVLNSLMYAKSPTPTPPSILIPFACSLTGTLRVIFENDREEVSQWYNKHNQNPRGEAILELLYGAESGDAPVDRFLFAQDRRYWQWASALCRHLIEYDIGPRGGSRKLPFWYKHVNWQLSTMKPNPRAQQRETASATNASSSEDPDTATLQWIARAREMRYPIKVAHPWHTGKKDQQYSSAGLNNGGQAQAATCMD</sequence>
<evidence type="ECO:0000256" key="1">
    <source>
        <dbReference type="SAM" id="MobiDB-lite"/>
    </source>
</evidence>
<accession>A0AAN7UNE7</accession>
<keyword evidence="3" id="KW-1185">Reference proteome</keyword>
<protein>
    <submittedName>
        <fullName evidence="2">Uncharacterized protein</fullName>
    </submittedName>
</protein>
<feature type="compositionally biased region" description="Low complexity" evidence="1">
    <location>
        <begin position="399"/>
        <end position="414"/>
    </location>
</feature>
<name>A0AAN7UNE7_9PEZI</name>
<organism evidence="2 3">
    <name type="scientific">Xylaria bambusicola</name>
    <dbReference type="NCBI Taxonomy" id="326684"/>
    <lineage>
        <taxon>Eukaryota</taxon>
        <taxon>Fungi</taxon>
        <taxon>Dikarya</taxon>
        <taxon>Ascomycota</taxon>
        <taxon>Pezizomycotina</taxon>
        <taxon>Sordariomycetes</taxon>
        <taxon>Xylariomycetidae</taxon>
        <taxon>Xylariales</taxon>
        <taxon>Xylariaceae</taxon>
        <taxon>Xylaria</taxon>
    </lineage>
</organism>
<comment type="caution">
    <text evidence="2">The sequence shown here is derived from an EMBL/GenBank/DDBJ whole genome shotgun (WGS) entry which is preliminary data.</text>
</comment>
<feature type="region of interest" description="Disordered" evidence="1">
    <location>
        <begin position="340"/>
        <end position="365"/>
    </location>
</feature>
<feature type="compositionally biased region" description="Low complexity" evidence="1">
    <location>
        <begin position="351"/>
        <end position="360"/>
    </location>
</feature>
<gene>
    <name evidence="2" type="ORF">RRF57_006219</name>
</gene>
<feature type="compositionally biased region" description="Polar residues" evidence="1">
    <location>
        <begin position="340"/>
        <end position="350"/>
    </location>
</feature>
<feature type="region of interest" description="Disordered" evidence="1">
    <location>
        <begin position="158"/>
        <end position="185"/>
    </location>
</feature>
<feature type="region of interest" description="Disordered" evidence="1">
    <location>
        <begin position="390"/>
        <end position="414"/>
    </location>
</feature>
<dbReference type="Proteomes" id="UP001305414">
    <property type="component" value="Unassembled WGS sequence"/>
</dbReference>
<reference evidence="2 3" key="1">
    <citation type="submission" date="2023-10" db="EMBL/GenBank/DDBJ databases">
        <title>Draft genome sequence of Xylaria bambusicola isolate GMP-LS, the root and basal stem rot pathogen of sugarcane in Indonesia.</title>
        <authorList>
            <person name="Selvaraj P."/>
            <person name="Muralishankar V."/>
            <person name="Muruganantham S."/>
            <person name="Sp S."/>
            <person name="Haryani S."/>
            <person name="Lau K.J.X."/>
            <person name="Naqvi N.I."/>
        </authorList>
    </citation>
    <scope>NUCLEOTIDE SEQUENCE [LARGE SCALE GENOMIC DNA]</scope>
    <source>
        <strain evidence="2">GMP-LS</strain>
    </source>
</reference>
<proteinExistence type="predicted"/>
<dbReference type="AlphaFoldDB" id="A0AAN7UNE7"/>